<evidence type="ECO:0000313" key="4">
    <source>
        <dbReference type="Proteomes" id="UP000636709"/>
    </source>
</evidence>
<reference evidence="3" key="1">
    <citation type="submission" date="2020-07" db="EMBL/GenBank/DDBJ databases">
        <title>Genome sequence and genetic diversity analysis of an under-domesticated orphan crop, white fonio (Digitaria exilis).</title>
        <authorList>
            <person name="Bennetzen J.L."/>
            <person name="Chen S."/>
            <person name="Ma X."/>
            <person name="Wang X."/>
            <person name="Yssel A.E.J."/>
            <person name="Chaluvadi S.R."/>
            <person name="Johnson M."/>
            <person name="Gangashetty P."/>
            <person name="Hamidou F."/>
            <person name="Sanogo M.D."/>
            <person name="Zwaenepoel A."/>
            <person name="Wallace J."/>
            <person name="Van De Peer Y."/>
            <person name="Van Deynze A."/>
        </authorList>
    </citation>
    <scope>NUCLEOTIDE SEQUENCE</scope>
    <source>
        <tissue evidence="3">Leaves</tissue>
    </source>
</reference>
<keyword evidence="2" id="KW-0472">Membrane</keyword>
<feature type="transmembrane region" description="Helical" evidence="2">
    <location>
        <begin position="31"/>
        <end position="53"/>
    </location>
</feature>
<organism evidence="3 4">
    <name type="scientific">Digitaria exilis</name>
    <dbReference type="NCBI Taxonomy" id="1010633"/>
    <lineage>
        <taxon>Eukaryota</taxon>
        <taxon>Viridiplantae</taxon>
        <taxon>Streptophyta</taxon>
        <taxon>Embryophyta</taxon>
        <taxon>Tracheophyta</taxon>
        <taxon>Spermatophyta</taxon>
        <taxon>Magnoliopsida</taxon>
        <taxon>Liliopsida</taxon>
        <taxon>Poales</taxon>
        <taxon>Poaceae</taxon>
        <taxon>PACMAD clade</taxon>
        <taxon>Panicoideae</taxon>
        <taxon>Panicodae</taxon>
        <taxon>Paniceae</taxon>
        <taxon>Anthephorinae</taxon>
        <taxon>Digitaria</taxon>
    </lineage>
</organism>
<dbReference type="EMBL" id="JACEFO010000662">
    <property type="protein sequence ID" value="KAF8762156.1"/>
    <property type="molecule type" value="Genomic_DNA"/>
</dbReference>
<dbReference type="FunFam" id="3.90.550.50:FF:000006">
    <property type="entry name" value="Fringe-related protein-like"/>
    <property type="match status" value="2"/>
</dbReference>
<gene>
    <name evidence="3" type="ORF">HU200_009700</name>
</gene>
<dbReference type="InterPro" id="IPR006740">
    <property type="entry name" value="DUF604"/>
</dbReference>
<dbReference type="Gene3D" id="3.90.550.50">
    <property type="match status" value="2"/>
</dbReference>
<evidence type="ECO:0000256" key="2">
    <source>
        <dbReference type="SAM" id="Phobius"/>
    </source>
</evidence>
<keyword evidence="2" id="KW-1133">Transmembrane helix</keyword>
<keyword evidence="4" id="KW-1185">Reference proteome</keyword>
<name>A0A835FJH3_9POAL</name>
<proteinExistence type="predicted"/>
<dbReference type="OrthoDB" id="421979at2759"/>
<dbReference type="Proteomes" id="UP000636709">
    <property type="component" value="Unassembled WGS sequence"/>
</dbReference>
<keyword evidence="2" id="KW-0812">Transmembrane</keyword>
<sequence>MSAPLQQLALASTQKYDSMLPKWKATVGERLVALSLFMLISAFLALLAHVVVFPSPGGGGPALYQWWRRHGSARRRSPTSLSHILFGIGASAHTWGHRRGYVELWWRPGRTRGYVWLDEAPAASTPYRVSPDASRFGRRATASRLARIVADSFAAAANGTGEEVRWFVMGDDDTVFFPENLVAVLSRYDHEQPYYIGAPSESVRQNTRHSYGMAYGGGGFALSYPAAAELARVIDGCIDRYREFTASDDRVHACLSELGIPLTREPGFHHVNLDIHGDAYGLLSAHPVAPLVSLHHLDFIQPISPHGRTQLDALRSLFDAARLDPARSLQQAFCYLGRVGLLRAAVSLETPLHTFTPWRGSPDEPFLFNTRPWRPNDACARPMTFFLSGARNQTSVAAATATTVTEYSRHVAGGGGHPVCDKPSFRSAAAVRTVRVVAPKMNPADWQRAPRRQCCRTAWVRRGSVLEVRIGGRGRRVELSVNAPQLVYYECARHFLIIPCEGCLIFAQTRMLRKWKATVGGAGGRDPQLLRHRRVSSLSLFILISALSGKRRRLRRIEASPVLCPRAKVAVAHRVRDRRLGPDVGPPPRLRGALVAPRADARPRLADEEPPAAGTPWPATSPPYHVSSTDASRYGRRAAASRMARIVADSFAAVANVTGEDDDEVRWFVMGDDDTVFFPENLVAVLRRYDHEQAYYVGAPSESVRQNTRHSYGMAFGGGGFAVSYPAAAELAGVIDGCIDRYRDMYGSDERVHACFSELGIPLTREPGFHQLDLHGDVYGLLSAHAVAPLVSLHHLDHIQPISPHGQTSLDAVRSLVEAARLDPARSLQQAFCYHDHDGPPGGRWSISVAWGYAAQLYPWAVPAHQLEAPLHTFSPDNGPFLFNTRPWRPDDACARPLTFFLDRARSETAVAAAAATVTEYSRHVAGDESTEKECDKPSFRLAAAVQKVRVLAPKMDTTDWERRGMGKARFWRGELGTVNAP</sequence>
<dbReference type="Pfam" id="PF04646">
    <property type="entry name" value="DUF604"/>
    <property type="match status" value="2"/>
</dbReference>
<feature type="region of interest" description="Disordered" evidence="1">
    <location>
        <begin position="578"/>
        <end position="630"/>
    </location>
</feature>
<comment type="caution">
    <text evidence="3">The sequence shown here is derived from an EMBL/GenBank/DDBJ whole genome shotgun (WGS) entry which is preliminary data.</text>
</comment>
<dbReference type="AlphaFoldDB" id="A0A835FJH3"/>
<evidence type="ECO:0000256" key="1">
    <source>
        <dbReference type="SAM" id="MobiDB-lite"/>
    </source>
</evidence>
<protein>
    <submittedName>
        <fullName evidence="3">Uncharacterized protein</fullName>
    </submittedName>
</protein>
<evidence type="ECO:0000313" key="3">
    <source>
        <dbReference type="EMBL" id="KAF8762156.1"/>
    </source>
</evidence>
<accession>A0A835FJH3</accession>
<dbReference type="PANTHER" id="PTHR10811">
    <property type="entry name" value="FRINGE-RELATED"/>
    <property type="match status" value="1"/>
</dbReference>